<evidence type="ECO:0000256" key="2">
    <source>
        <dbReference type="ARBA" id="ARBA00023125"/>
    </source>
</evidence>
<dbReference type="Pfam" id="PF07702">
    <property type="entry name" value="UTRA"/>
    <property type="match status" value="1"/>
</dbReference>
<dbReference type="RefSeq" id="WP_082136611.1">
    <property type="nucleotide sequence ID" value="NZ_CBFHGK010000001.1"/>
</dbReference>
<keyword evidence="1" id="KW-0805">Transcription regulation</keyword>
<dbReference type="PANTHER" id="PTHR44846">
    <property type="entry name" value="MANNOSYL-D-GLYCERATE TRANSPORT/METABOLISM SYSTEM REPRESSOR MNGR-RELATED"/>
    <property type="match status" value="1"/>
</dbReference>
<protein>
    <submittedName>
        <fullName evidence="5">Putative HTH-type transcriptional regulator YegW</fullName>
    </submittedName>
</protein>
<dbReference type="OrthoDB" id="9794015at2"/>
<proteinExistence type="predicted"/>
<dbReference type="GO" id="GO:0003677">
    <property type="term" value="F:DNA binding"/>
    <property type="evidence" value="ECO:0007669"/>
    <property type="project" value="UniProtKB-KW"/>
</dbReference>
<dbReference type="SMART" id="SM00866">
    <property type="entry name" value="UTRA"/>
    <property type="match status" value="1"/>
</dbReference>
<dbReference type="InterPro" id="IPR036390">
    <property type="entry name" value="WH_DNA-bd_sf"/>
</dbReference>
<accession>A0A0U1NIX8</accession>
<keyword evidence="2" id="KW-0238">DNA-binding</keyword>
<dbReference type="InterPro" id="IPR036388">
    <property type="entry name" value="WH-like_DNA-bd_sf"/>
</dbReference>
<dbReference type="SUPFAM" id="SSF46785">
    <property type="entry name" value="Winged helix' DNA-binding domain"/>
    <property type="match status" value="1"/>
</dbReference>
<dbReference type="InterPro" id="IPR011663">
    <property type="entry name" value="UTRA"/>
</dbReference>
<keyword evidence="3" id="KW-0804">Transcription</keyword>
<dbReference type="STRING" id="282199.GCA_001049735_00719"/>
<evidence type="ECO:0000259" key="4">
    <source>
        <dbReference type="PROSITE" id="PS50949"/>
    </source>
</evidence>
<dbReference type="InterPro" id="IPR000524">
    <property type="entry name" value="Tscrpt_reg_HTH_GntR"/>
</dbReference>
<dbReference type="AlphaFoldDB" id="A0A0U1NIX8"/>
<dbReference type="Pfam" id="PF00392">
    <property type="entry name" value="GntR"/>
    <property type="match status" value="1"/>
</dbReference>
<organism evidence="5 6">
    <name type="scientific">Nereida ignava</name>
    <dbReference type="NCBI Taxonomy" id="282199"/>
    <lineage>
        <taxon>Bacteria</taxon>
        <taxon>Pseudomonadati</taxon>
        <taxon>Pseudomonadota</taxon>
        <taxon>Alphaproteobacteria</taxon>
        <taxon>Rhodobacterales</taxon>
        <taxon>Roseobacteraceae</taxon>
        <taxon>Nereida</taxon>
    </lineage>
</organism>
<reference evidence="5 6" key="1">
    <citation type="submission" date="2015-04" db="EMBL/GenBank/DDBJ databases">
        <authorList>
            <person name="Syromyatnikov M.Y."/>
            <person name="Popov V.N."/>
        </authorList>
    </citation>
    <scope>NUCLEOTIDE SEQUENCE [LARGE SCALE GENOMIC DNA]</scope>
    <source>
        <strain evidence="5 6">CECT 5292</strain>
    </source>
</reference>
<dbReference type="Proteomes" id="UP000048949">
    <property type="component" value="Unassembled WGS sequence"/>
</dbReference>
<dbReference type="SUPFAM" id="SSF64288">
    <property type="entry name" value="Chorismate lyase-like"/>
    <property type="match status" value="1"/>
</dbReference>
<evidence type="ECO:0000256" key="1">
    <source>
        <dbReference type="ARBA" id="ARBA00023015"/>
    </source>
</evidence>
<dbReference type="GO" id="GO:0003700">
    <property type="term" value="F:DNA-binding transcription factor activity"/>
    <property type="evidence" value="ECO:0007669"/>
    <property type="project" value="InterPro"/>
</dbReference>
<dbReference type="EMBL" id="CVQV01000003">
    <property type="protein sequence ID" value="CRK74684.1"/>
    <property type="molecule type" value="Genomic_DNA"/>
</dbReference>
<dbReference type="PANTHER" id="PTHR44846:SF17">
    <property type="entry name" value="GNTR-FAMILY TRANSCRIPTIONAL REGULATOR"/>
    <property type="match status" value="1"/>
</dbReference>
<dbReference type="CDD" id="cd07377">
    <property type="entry name" value="WHTH_GntR"/>
    <property type="match status" value="1"/>
</dbReference>
<gene>
    <name evidence="5" type="primary">yegW</name>
    <name evidence="5" type="ORF">NIG5292_00719</name>
</gene>
<sequence length="250" mass="27785">MIKEREGRVVQNEAYISPSTIRAADDTALPKYIALSELLIREIAAGRLADGHKLPPERDMAAERGVSVGTLRKALIILEEKGLLERIQGSGNYVRSRGGVESIYGLLRLELLTGGGLPTARPISVDTMDAPADAPFDHGHRIRRLRLLDGTAVAIEEIWVNTHAITALGITDLQDALYLMYEQRFGVRIARAQDSVGMDRVPSWRHVEFGPQIDDAVSHITRVARDLEGRAVEYSQTWFDAKKAAYINRF</sequence>
<dbReference type="InterPro" id="IPR028978">
    <property type="entry name" value="Chorismate_lyase_/UTRA_dom_sf"/>
</dbReference>
<keyword evidence="6" id="KW-1185">Reference proteome</keyword>
<dbReference type="GO" id="GO:0045892">
    <property type="term" value="P:negative regulation of DNA-templated transcription"/>
    <property type="evidence" value="ECO:0007669"/>
    <property type="project" value="TreeGrafter"/>
</dbReference>
<dbReference type="Gene3D" id="3.40.1410.10">
    <property type="entry name" value="Chorismate lyase-like"/>
    <property type="match status" value="1"/>
</dbReference>
<dbReference type="Gene3D" id="1.10.10.10">
    <property type="entry name" value="Winged helix-like DNA-binding domain superfamily/Winged helix DNA-binding domain"/>
    <property type="match status" value="1"/>
</dbReference>
<evidence type="ECO:0000256" key="3">
    <source>
        <dbReference type="ARBA" id="ARBA00023163"/>
    </source>
</evidence>
<name>A0A0U1NIX8_9RHOB</name>
<dbReference type="PROSITE" id="PS50949">
    <property type="entry name" value="HTH_GNTR"/>
    <property type="match status" value="1"/>
</dbReference>
<dbReference type="SMART" id="SM00345">
    <property type="entry name" value="HTH_GNTR"/>
    <property type="match status" value="1"/>
</dbReference>
<evidence type="ECO:0000313" key="5">
    <source>
        <dbReference type="EMBL" id="CRK74684.1"/>
    </source>
</evidence>
<dbReference type="InterPro" id="IPR050679">
    <property type="entry name" value="Bact_HTH_transcr_reg"/>
</dbReference>
<feature type="domain" description="HTH gntR-type" evidence="4">
    <location>
        <begin position="29"/>
        <end position="97"/>
    </location>
</feature>
<evidence type="ECO:0000313" key="6">
    <source>
        <dbReference type="Proteomes" id="UP000048949"/>
    </source>
</evidence>